<dbReference type="PANTHER" id="PTHR36456">
    <property type="entry name" value="UPF0232 PROTEIN SCO3875"/>
    <property type="match status" value="1"/>
</dbReference>
<dbReference type="EMBL" id="MFSS01000104">
    <property type="protein sequence ID" value="OGI42007.1"/>
    <property type="molecule type" value="Genomic_DNA"/>
</dbReference>
<dbReference type="STRING" id="1817758.A2150_06850"/>
<sequence>MAKKLASYLSDAELRRHGIALDRGHQQTLERVWSEAAGQPLAAHVQPLRYTDGCLVLRAESPVWASKLRHQPQRLISALRRHPIFQELIGLQVRVVPPEHAAAPRRTERAARKLSPQTQALLDSVAEHTPDEALRDALRRLGRGGKR</sequence>
<evidence type="ECO:0008006" key="3">
    <source>
        <dbReference type="Google" id="ProtNLM"/>
    </source>
</evidence>
<dbReference type="InterPro" id="IPR007922">
    <property type="entry name" value="DciA-like"/>
</dbReference>
<protein>
    <recommendedName>
        <fullName evidence="3">RNA-binding protein</fullName>
    </recommendedName>
</protein>
<dbReference type="PANTHER" id="PTHR36456:SF1">
    <property type="entry name" value="UPF0232 PROTEIN SCO3875"/>
    <property type="match status" value="1"/>
</dbReference>
<evidence type="ECO:0000313" key="1">
    <source>
        <dbReference type="EMBL" id="OGI42007.1"/>
    </source>
</evidence>
<gene>
    <name evidence="1" type="ORF">A2150_06850</name>
</gene>
<accession>A0A1F6TA60</accession>
<dbReference type="Proteomes" id="UP000177925">
    <property type="component" value="Unassembled WGS sequence"/>
</dbReference>
<comment type="caution">
    <text evidence="1">The sequence shown here is derived from an EMBL/GenBank/DDBJ whole genome shotgun (WGS) entry which is preliminary data.</text>
</comment>
<dbReference type="Pfam" id="PF05258">
    <property type="entry name" value="DciA"/>
    <property type="match status" value="1"/>
</dbReference>
<evidence type="ECO:0000313" key="2">
    <source>
        <dbReference type="Proteomes" id="UP000177925"/>
    </source>
</evidence>
<name>A0A1F6TA60_9PROT</name>
<organism evidence="1 2">
    <name type="scientific">Candidatus Muproteobacteria bacterium RBG_16_64_11</name>
    <dbReference type="NCBI Taxonomy" id="1817758"/>
    <lineage>
        <taxon>Bacteria</taxon>
        <taxon>Pseudomonadati</taxon>
        <taxon>Pseudomonadota</taxon>
        <taxon>Candidatus Muproteobacteria</taxon>
    </lineage>
</organism>
<proteinExistence type="predicted"/>
<reference evidence="1 2" key="1">
    <citation type="journal article" date="2016" name="Nat. Commun.">
        <title>Thousands of microbial genomes shed light on interconnected biogeochemical processes in an aquifer system.</title>
        <authorList>
            <person name="Anantharaman K."/>
            <person name="Brown C.T."/>
            <person name="Hug L.A."/>
            <person name="Sharon I."/>
            <person name="Castelle C.J."/>
            <person name="Probst A.J."/>
            <person name="Thomas B.C."/>
            <person name="Singh A."/>
            <person name="Wilkins M.J."/>
            <person name="Karaoz U."/>
            <person name="Brodie E.L."/>
            <person name="Williams K.H."/>
            <person name="Hubbard S.S."/>
            <person name="Banfield J.F."/>
        </authorList>
    </citation>
    <scope>NUCLEOTIDE SEQUENCE [LARGE SCALE GENOMIC DNA]</scope>
</reference>
<dbReference type="AlphaFoldDB" id="A0A1F6TA60"/>